<dbReference type="PROSITE" id="PS51352">
    <property type="entry name" value="THIOREDOXIN_2"/>
    <property type="match status" value="1"/>
</dbReference>
<evidence type="ECO:0000256" key="9">
    <source>
        <dbReference type="ARBA" id="ARBA00050198"/>
    </source>
</evidence>
<comment type="similarity">
    <text evidence="11">Belongs to the KdsB family.</text>
</comment>
<keyword evidence="3 16" id="KW-0808">Transferase</keyword>
<proteinExistence type="inferred from homology"/>
<dbReference type="NCBIfam" id="NF003950">
    <property type="entry name" value="PRK05450.1-3"/>
    <property type="match status" value="1"/>
</dbReference>
<keyword evidence="4 16" id="KW-0548">Nucleotidyltransferase</keyword>
<keyword evidence="2" id="KW-0813">Transport</keyword>
<dbReference type="EC" id="2.7.7.38" evidence="12"/>
<dbReference type="InterPro" id="IPR036249">
    <property type="entry name" value="Thioredoxin-like_sf"/>
</dbReference>
<protein>
    <recommendedName>
        <fullName evidence="12">3-deoxy-manno-octulosonate cytidylyltransferase</fullName>
        <ecNumber evidence="12">2.7.7.38</ecNumber>
    </recommendedName>
    <alternativeName>
        <fullName evidence="13">CMP-2-keto-3-deoxyoctulosonic acid synthase</fullName>
    </alternativeName>
</protein>
<feature type="transmembrane region" description="Helical" evidence="14">
    <location>
        <begin position="23"/>
        <end position="41"/>
    </location>
</feature>
<dbReference type="Proteomes" id="UP000325081">
    <property type="component" value="Unassembled WGS sequence"/>
</dbReference>
<comment type="subcellular location">
    <subcellularLocation>
        <location evidence="1">Membrane</location>
    </subcellularLocation>
</comment>
<gene>
    <name evidence="16" type="ORF">STAS_19908</name>
</gene>
<dbReference type="Pfam" id="PF00085">
    <property type="entry name" value="Thioredoxin"/>
    <property type="match status" value="1"/>
</dbReference>
<evidence type="ECO:0000259" key="15">
    <source>
        <dbReference type="PROSITE" id="PS51352"/>
    </source>
</evidence>
<dbReference type="InterPro" id="IPR004528">
    <property type="entry name" value="KdsB"/>
</dbReference>
<dbReference type="PRINTS" id="PR00421">
    <property type="entry name" value="THIOREDOXIN"/>
</dbReference>
<evidence type="ECO:0000256" key="7">
    <source>
        <dbReference type="ARBA" id="ARBA00023157"/>
    </source>
</evidence>
<keyword evidence="6" id="KW-0249">Electron transport</keyword>
<dbReference type="NCBIfam" id="TIGR01068">
    <property type="entry name" value="thioredoxin"/>
    <property type="match status" value="1"/>
</dbReference>
<dbReference type="NCBIfam" id="TIGR00466">
    <property type="entry name" value="kdsB"/>
    <property type="match status" value="1"/>
</dbReference>
<evidence type="ECO:0000256" key="4">
    <source>
        <dbReference type="ARBA" id="ARBA00022695"/>
    </source>
</evidence>
<keyword evidence="14" id="KW-0812">Transmembrane</keyword>
<dbReference type="GO" id="GO:0008690">
    <property type="term" value="F:3-deoxy-manno-octulosonate cytidylyltransferase activity"/>
    <property type="evidence" value="ECO:0007669"/>
    <property type="project" value="UniProtKB-EC"/>
</dbReference>
<evidence type="ECO:0000256" key="5">
    <source>
        <dbReference type="ARBA" id="ARBA00022946"/>
    </source>
</evidence>
<feature type="domain" description="Thioredoxin" evidence="15">
    <location>
        <begin position="390"/>
        <end position="523"/>
    </location>
</feature>
<evidence type="ECO:0000256" key="10">
    <source>
        <dbReference type="ARBA" id="ARBA00060624"/>
    </source>
</evidence>
<dbReference type="SUPFAM" id="SSF53448">
    <property type="entry name" value="Nucleotide-diphospho-sugar transferases"/>
    <property type="match status" value="1"/>
</dbReference>
<dbReference type="Gene3D" id="3.40.30.10">
    <property type="entry name" value="Glutaredoxin"/>
    <property type="match status" value="1"/>
</dbReference>
<keyword evidence="14" id="KW-0472">Membrane</keyword>
<evidence type="ECO:0000256" key="8">
    <source>
        <dbReference type="ARBA" id="ARBA00023284"/>
    </source>
</evidence>
<evidence type="ECO:0000256" key="14">
    <source>
        <dbReference type="SAM" id="Phobius"/>
    </source>
</evidence>
<dbReference type="GO" id="GO:1901137">
    <property type="term" value="P:carbohydrate derivative biosynthetic process"/>
    <property type="evidence" value="ECO:0007669"/>
    <property type="project" value="UniProtKB-ARBA"/>
</dbReference>
<evidence type="ECO:0000313" key="16">
    <source>
        <dbReference type="EMBL" id="GER43087.1"/>
    </source>
</evidence>
<dbReference type="InterPro" id="IPR005746">
    <property type="entry name" value="Thioredoxin"/>
</dbReference>
<keyword evidence="7" id="KW-1015">Disulfide bond</keyword>
<keyword evidence="5" id="KW-0809">Transit peptide</keyword>
<dbReference type="InterPro" id="IPR003329">
    <property type="entry name" value="Cytidylyl_trans"/>
</dbReference>
<dbReference type="CDD" id="cd02517">
    <property type="entry name" value="CMP-KDO-Synthetase"/>
    <property type="match status" value="1"/>
</dbReference>
<evidence type="ECO:0000256" key="1">
    <source>
        <dbReference type="ARBA" id="ARBA00004370"/>
    </source>
</evidence>
<evidence type="ECO:0000256" key="11">
    <source>
        <dbReference type="ARBA" id="ARBA00060845"/>
    </source>
</evidence>
<comment type="pathway">
    <text evidence="10">Nucleotide-sugar biosynthesis; CMP-3-deoxy-D-manno-octulosonate biosynthesis; CMP-3-deoxy-D-manno-octulosonate from 3-deoxy-D-manno-octulosonate and CTP: step 1/1.</text>
</comment>
<comment type="caution">
    <text evidence="16">The sequence shown here is derived from an EMBL/GenBank/DDBJ whole genome shotgun (WGS) entry which is preliminary data.</text>
</comment>
<evidence type="ECO:0000256" key="13">
    <source>
        <dbReference type="ARBA" id="ARBA00082857"/>
    </source>
</evidence>
<reference evidence="17" key="1">
    <citation type="journal article" date="2019" name="Curr. Biol.">
        <title>Genome Sequence of Striga asiatica Provides Insight into the Evolution of Plant Parasitism.</title>
        <authorList>
            <person name="Yoshida S."/>
            <person name="Kim S."/>
            <person name="Wafula E.K."/>
            <person name="Tanskanen J."/>
            <person name="Kim Y.M."/>
            <person name="Honaas L."/>
            <person name="Yang Z."/>
            <person name="Spallek T."/>
            <person name="Conn C.E."/>
            <person name="Ichihashi Y."/>
            <person name="Cheong K."/>
            <person name="Cui S."/>
            <person name="Der J.P."/>
            <person name="Gundlach H."/>
            <person name="Jiao Y."/>
            <person name="Hori C."/>
            <person name="Ishida J.K."/>
            <person name="Kasahara H."/>
            <person name="Kiba T."/>
            <person name="Kim M.S."/>
            <person name="Koo N."/>
            <person name="Laohavisit A."/>
            <person name="Lee Y.H."/>
            <person name="Lumba S."/>
            <person name="McCourt P."/>
            <person name="Mortimer J.C."/>
            <person name="Mutuku J.M."/>
            <person name="Nomura T."/>
            <person name="Sasaki-Sekimoto Y."/>
            <person name="Seto Y."/>
            <person name="Wang Y."/>
            <person name="Wakatake T."/>
            <person name="Sakakibara H."/>
            <person name="Demura T."/>
            <person name="Yamaguchi S."/>
            <person name="Yoneyama K."/>
            <person name="Manabe R.I."/>
            <person name="Nelson D.C."/>
            <person name="Schulman A.H."/>
            <person name="Timko M.P."/>
            <person name="dePamphilis C.W."/>
            <person name="Choi D."/>
            <person name="Shirasu K."/>
        </authorList>
    </citation>
    <scope>NUCLEOTIDE SEQUENCE [LARGE SCALE GENOMIC DNA]</scope>
    <source>
        <strain evidence="17">cv. UVA1</strain>
    </source>
</reference>
<keyword evidence="14" id="KW-1133">Transmembrane helix</keyword>
<dbReference type="GO" id="GO:0005829">
    <property type="term" value="C:cytosol"/>
    <property type="evidence" value="ECO:0007669"/>
    <property type="project" value="TreeGrafter"/>
</dbReference>
<name>A0A5A7QFA6_STRAF</name>
<dbReference type="PANTHER" id="PTHR42866">
    <property type="entry name" value="3-DEOXY-MANNO-OCTULOSONATE CYTIDYLYLTRANSFERASE"/>
    <property type="match status" value="1"/>
</dbReference>
<dbReference type="InterPro" id="IPR013766">
    <property type="entry name" value="Thioredoxin_domain"/>
</dbReference>
<dbReference type="FunFam" id="3.90.550.10:FF:000011">
    <property type="entry name" value="3-deoxy-manno-octulosonate cytidylyltransferase"/>
    <property type="match status" value="1"/>
</dbReference>
<dbReference type="AlphaFoldDB" id="A0A5A7QFA6"/>
<accession>A0A5A7QFA6</accession>
<dbReference type="SUPFAM" id="SSF52833">
    <property type="entry name" value="Thioredoxin-like"/>
    <property type="match status" value="1"/>
</dbReference>
<evidence type="ECO:0000256" key="6">
    <source>
        <dbReference type="ARBA" id="ARBA00022982"/>
    </source>
</evidence>
<dbReference type="CDD" id="cd02947">
    <property type="entry name" value="TRX_family"/>
    <property type="match status" value="1"/>
</dbReference>
<dbReference type="PANTHER" id="PTHR42866:SF2">
    <property type="entry name" value="3-DEOXY-MANNO-OCTULOSONATE CYTIDYLYLTRANSFERASE, MITOCHONDRIAL"/>
    <property type="match status" value="1"/>
</dbReference>
<evidence type="ECO:0000256" key="12">
    <source>
        <dbReference type="ARBA" id="ARBA00066873"/>
    </source>
</evidence>
<dbReference type="FunFam" id="3.40.30.10:FF:000001">
    <property type="entry name" value="Thioredoxin"/>
    <property type="match status" value="1"/>
</dbReference>
<dbReference type="InterPro" id="IPR029044">
    <property type="entry name" value="Nucleotide-diphossugar_trans"/>
</dbReference>
<dbReference type="OrthoDB" id="10262032at2759"/>
<keyword evidence="8" id="KW-0676">Redox-active center</keyword>
<dbReference type="PROSITE" id="PS00194">
    <property type="entry name" value="THIOREDOXIN_1"/>
    <property type="match status" value="1"/>
</dbReference>
<dbReference type="GO" id="GO:0044281">
    <property type="term" value="P:small molecule metabolic process"/>
    <property type="evidence" value="ECO:0007669"/>
    <property type="project" value="UniProtKB-ARBA"/>
</dbReference>
<dbReference type="Gene3D" id="3.90.550.10">
    <property type="entry name" value="Spore Coat Polysaccharide Biosynthesis Protein SpsA, Chain A"/>
    <property type="match status" value="1"/>
</dbReference>
<evidence type="ECO:0000313" key="17">
    <source>
        <dbReference type="Proteomes" id="UP000325081"/>
    </source>
</evidence>
<dbReference type="GO" id="GO:0015035">
    <property type="term" value="F:protein-disulfide reductase activity"/>
    <property type="evidence" value="ECO:0007669"/>
    <property type="project" value="InterPro"/>
</dbReference>
<dbReference type="InterPro" id="IPR017937">
    <property type="entry name" value="Thioredoxin_CS"/>
</dbReference>
<dbReference type="EMBL" id="BKCP01006515">
    <property type="protein sequence ID" value="GER43087.1"/>
    <property type="molecule type" value="Genomic_DNA"/>
</dbReference>
<sequence>MPICNLFSPSSTSSSSRSSSTKAWIIHGLAVGAAAVAYLYYCRSGTFRSRVVGIIPARFSSSRFQGKPLVQILGKPMIQRTWERAKMAATLDHVVVATDDDKIAECCRGFGADVVMTAESCRNGTERCNEALQKLGKKYDVVVNIQGDEPLIEPEIIDGIVKALQASPDAVFSTAVTSLKPEDAFDPNRVKCVVDNRGYAIYFSRGLIPFNKSGKVNPQFPYLLHLGIQSFDSKFLKIYPELPPTPLQLEEDLEQLKIDQPEQHQMGLSPITSHQVHTYSRGARDTCNKLSRVHIHSKKIHQTKPKHSFFSTPIFRLHYLHQYLTRARALHSVCTGFFNIFAMAAVLETLTVPRASAVPSAYSAPVVGPSVWPRGSLRSSDFRGLKIHLARPSAPLSSRSRLDRRGGRIVCEAQEAAVEVPAVTDSSWQSNVLQSDSPVLVEFWAPWCGPCRMIHPVIDKLAKQYAGKLKCYKVNTDESPSIATQYGVRSIPTVIIFRNGEKKEAVIGAVPESTLLTCIEKFL</sequence>
<evidence type="ECO:0000256" key="3">
    <source>
        <dbReference type="ARBA" id="ARBA00022679"/>
    </source>
</evidence>
<dbReference type="GO" id="GO:0016020">
    <property type="term" value="C:membrane"/>
    <property type="evidence" value="ECO:0007669"/>
    <property type="project" value="UniProtKB-SubCell"/>
</dbReference>
<dbReference type="Pfam" id="PF02348">
    <property type="entry name" value="CTP_transf_3"/>
    <property type="match status" value="1"/>
</dbReference>
<dbReference type="NCBIfam" id="NF003952">
    <property type="entry name" value="PRK05450.1-5"/>
    <property type="match status" value="1"/>
</dbReference>
<organism evidence="16 17">
    <name type="scientific">Striga asiatica</name>
    <name type="common">Asiatic witchweed</name>
    <name type="synonym">Buchnera asiatica</name>
    <dbReference type="NCBI Taxonomy" id="4170"/>
    <lineage>
        <taxon>Eukaryota</taxon>
        <taxon>Viridiplantae</taxon>
        <taxon>Streptophyta</taxon>
        <taxon>Embryophyta</taxon>
        <taxon>Tracheophyta</taxon>
        <taxon>Spermatophyta</taxon>
        <taxon>Magnoliopsida</taxon>
        <taxon>eudicotyledons</taxon>
        <taxon>Gunneridae</taxon>
        <taxon>Pentapetalae</taxon>
        <taxon>asterids</taxon>
        <taxon>lamiids</taxon>
        <taxon>Lamiales</taxon>
        <taxon>Orobanchaceae</taxon>
        <taxon>Buchnereae</taxon>
        <taxon>Striga</taxon>
    </lineage>
</organism>
<comment type="catalytic activity">
    <reaction evidence="9">
        <text>3-deoxy-alpha-D-manno-oct-2-ulosonate + CTP = CMP-3-deoxy-beta-D-manno-octulosonate + diphosphate</text>
        <dbReference type="Rhea" id="RHEA:23448"/>
        <dbReference type="ChEBI" id="CHEBI:33019"/>
        <dbReference type="ChEBI" id="CHEBI:37563"/>
        <dbReference type="ChEBI" id="CHEBI:85986"/>
        <dbReference type="ChEBI" id="CHEBI:85987"/>
        <dbReference type="EC" id="2.7.7.38"/>
    </reaction>
</comment>
<evidence type="ECO:0000256" key="2">
    <source>
        <dbReference type="ARBA" id="ARBA00022448"/>
    </source>
</evidence>
<keyword evidence="17" id="KW-1185">Reference proteome</keyword>